<accession>W4RQW9</accession>
<keyword evidence="3" id="KW-1185">Reference proteome</keyword>
<dbReference type="RefSeq" id="WP_243462983.1">
    <property type="nucleotide sequence ID" value="NZ_BAUW01000033.1"/>
</dbReference>
<sequence length="241" mass="28697">MSYLIILDTNIIFNDFFFKSSDMKKLLKYTRHEPVDLCLTKFNYYEILKKYRDEVRPLFKKVKSTKSDLIKLGVSEIIDFENLKVEKITEKYKIFLDKTIEENAIKIIDFPSSPGITEKISNKYFNNIKPFDENKSSFQDSIIWESIVEYCNDNKPENIVFISTNHKDFANKDQKSIHEDLANDLQDLAYFNSISAFLESEEDNLKDYFIDNFEYETQMIKDELKLFFEENDFLQIPLMIC</sequence>
<gene>
    <name evidence="2" type="ORF">JCM21738_2839</name>
</gene>
<evidence type="ECO:0000259" key="1">
    <source>
        <dbReference type="Pfam" id="PF16289"/>
    </source>
</evidence>
<proteinExistence type="predicted"/>
<dbReference type="Pfam" id="PF16289">
    <property type="entry name" value="PIN_12"/>
    <property type="match status" value="1"/>
</dbReference>
<dbReference type="InterPro" id="IPR032557">
    <property type="entry name" value="DUF4935"/>
</dbReference>
<organism evidence="2 3">
    <name type="scientific">Mesobacillus boroniphilus JCM 21738</name>
    <dbReference type="NCBI Taxonomy" id="1294265"/>
    <lineage>
        <taxon>Bacteria</taxon>
        <taxon>Bacillati</taxon>
        <taxon>Bacillota</taxon>
        <taxon>Bacilli</taxon>
        <taxon>Bacillales</taxon>
        <taxon>Bacillaceae</taxon>
        <taxon>Mesobacillus</taxon>
    </lineage>
</organism>
<comment type="caution">
    <text evidence="2">The sequence shown here is derived from an EMBL/GenBank/DDBJ whole genome shotgun (WGS) entry which is preliminary data.</text>
</comment>
<evidence type="ECO:0000313" key="3">
    <source>
        <dbReference type="Proteomes" id="UP000018949"/>
    </source>
</evidence>
<name>W4RQW9_9BACI</name>
<dbReference type="EMBL" id="BAUW01000033">
    <property type="protein sequence ID" value="GAE45984.1"/>
    <property type="molecule type" value="Genomic_DNA"/>
</dbReference>
<dbReference type="eggNOG" id="ENOG5032X84">
    <property type="taxonomic scope" value="Bacteria"/>
</dbReference>
<reference evidence="2 3" key="1">
    <citation type="submission" date="2013-12" db="EMBL/GenBank/DDBJ databases">
        <title>NBRP : Genome information of microbial organism related human and environment.</title>
        <authorList>
            <person name="Hattori M."/>
            <person name="Oshima K."/>
            <person name="Inaba H."/>
            <person name="Suda W."/>
            <person name="Sakamoto M."/>
            <person name="Iino T."/>
            <person name="Kitahara M."/>
            <person name="Oshida Y."/>
            <person name="Iida T."/>
            <person name="Kudo T."/>
            <person name="Itoh T."/>
            <person name="Ahmed I."/>
            <person name="Ohkuma M."/>
        </authorList>
    </citation>
    <scope>NUCLEOTIDE SEQUENCE [LARGE SCALE GENOMIC DNA]</scope>
    <source>
        <strain evidence="2 3">JCM 21738</strain>
    </source>
</reference>
<protein>
    <recommendedName>
        <fullName evidence="1">DUF4935 domain-containing protein</fullName>
    </recommendedName>
</protein>
<dbReference type="AlphaFoldDB" id="W4RQW9"/>
<evidence type="ECO:0000313" key="2">
    <source>
        <dbReference type="EMBL" id="GAE45984.1"/>
    </source>
</evidence>
<dbReference type="Proteomes" id="UP000018949">
    <property type="component" value="Unassembled WGS sequence"/>
</dbReference>
<feature type="domain" description="DUF4935" evidence="1">
    <location>
        <begin position="5"/>
        <end position="169"/>
    </location>
</feature>